<evidence type="ECO:0000256" key="6">
    <source>
        <dbReference type="ARBA" id="ARBA00005412"/>
    </source>
</evidence>
<dbReference type="SUPFAM" id="SSF56796">
    <property type="entry name" value="Dehydroquinate synthase-like"/>
    <property type="match status" value="1"/>
</dbReference>
<name>A0AB39HN39_9BACI</name>
<evidence type="ECO:0000256" key="5">
    <source>
        <dbReference type="ARBA" id="ARBA00004661"/>
    </source>
</evidence>
<evidence type="ECO:0000256" key="4">
    <source>
        <dbReference type="ARBA" id="ARBA00004496"/>
    </source>
</evidence>
<dbReference type="Pfam" id="PF01761">
    <property type="entry name" value="DHQ_synthase"/>
    <property type="match status" value="1"/>
</dbReference>
<feature type="binding site" evidence="18">
    <location>
        <begin position="126"/>
        <end position="127"/>
    </location>
    <ligand>
        <name>NAD(+)</name>
        <dbReference type="ChEBI" id="CHEBI:57540"/>
    </ligand>
</feature>
<dbReference type="InterPro" id="IPR056179">
    <property type="entry name" value="DHQS_C"/>
</dbReference>
<comment type="similarity">
    <text evidence="6 18">Belongs to the sugar phosphate cyclases superfamily. Dehydroquinate synthase family.</text>
</comment>
<keyword evidence="12 18" id="KW-0547">Nucleotide-binding</keyword>
<dbReference type="PANTHER" id="PTHR43622:SF7">
    <property type="entry name" value="3-DEHYDROQUINATE SYNTHASE, CHLOROPLASTIC"/>
    <property type="match status" value="1"/>
</dbReference>
<dbReference type="InterPro" id="IPR030963">
    <property type="entry name" value="DHQ_synth_fam"/>
</dbReference>
<feature type="binding site" evidence="18">
    <location>
        <position position="241"/>
    </location>
    <ligand>
        <name>Zn(2+)</name>
        <dbReference type="ChEBI" id="CHEBI:29105"/>
    </ligand>
</feature>
<evidence type="ECO:0000256" key="2">
    <source>
        <dbReference type="ARBA" id="ARBA00001911"/>
    </source>
</evidence>
<evidence type="ECO:0000256" key="16">
    <source>
        <dbReference type="ARBA" id="ARBA00023239"/>
    </source>
</evidence>
<keyword evidence="9 18" id="KW-0963">Cytoplasm</keyword>
<dbReference type="GO" id="GO:0008652">
    <property type="term" value="P:amino acid biosynthetic process"/>
    <property type="evidence" value="ECO:0007669"/>
    <property type="project" value="UniProtKB-KW"/>
</dbReference>
<dbReference type="InterPro" id="IPR050071">
    <property type="entry name" value="Dehydroquinate_synthase"/>
</dbReference>
<dbReference type="GO" id="GO:0009423">
    <property type="term" value="P:chorismate biosynthetic process"/>
    <property type="evidence" value="ECO:0007669"/>
    <property type="project" value="UniProtKB-UniRule"/>
</dbReference>
<dbReference type="InterPro" id="IPR016037">
    <property type="entry name" value="DHQ_synth_AroB"/>
</dbReference>
<evidence type="ECO:0000256" key="12">
    <source>
        <dbReference type="ARBA" id="ARBA00022741"/>
    </source>
</evidence>
<keyword evidence="14 18" id="KW-0520">NAD</keyword>
<dbReference type="EMBL" id="CP162599">
    <property type="protein sequence ID" value="XDK31228.1"/>
    <property type="molecule type" value="Genomic_DNA"/>
</dbReference>
<evidence type="ECO:0000256" key="14">
    <source>
        <dbReference type="ARBA" id="ARBA00023027"/>
    </source>
</evidence>
<evidence type="ECO:0000256" key="19">
    <source>
        <dbReference type="SAM" id="Phobius"/>
    </source>
</evidence>
<keyword evidence="11 18" id="KW-0479">Metal-binding</keyword>
<dbReference type="PANTHER" id="PTHR43622">
    <property type="entry name" value="3-DEHYDROQUINATE SYNTHASE"/>
    <property type="match status" value="1"/>
</dbReference>
<accession>A0AB39HN39</accession>
<dbReference type="GO" id="GO:0000166">
    <property type="term" value="F:nucleotide binding"/>
    <property type="evidence" value="ECO:0007669"/>
    <property type="project" value="UniProtKB-KW"/>
</dbReference>
<evidence type="ECO:0000256" key="7">
    <source>
        <dbReference type="ARBA" id="ARBA00013031"/>
    </source>
</evidence>
<keyword evidence="13 18" id="KW-0862">Zinc</keyword>
<evidence type="ECO:0000256" key="11">
    <source>
        <dbReference type="ARBA" id="ARBA00022723"/>
    </source>
</evidence>
<evidence type="ECO:0000259" key="21">
    <source>
        <dbReference type="Pfam" id="PF24621"/>
    </source>
</evidence>
<organism evidence="22">
    <name type="scientific">Ornithinibacillus sp. 4-3</name>
    <dbReference type="NCBI Taxonomy" id="3231488"/>
    <lineage>
        <taxon>Bacteria</taxon>
        <taxon>Bacillati</taxon>
        <taxon>Bacillota</taxon>
        <taxon>Bacilli</taxon>
        <taxon>Bacillales</taxon>
        <taxon>Bacillaceae</taxon>
        <taxon>Ornithinibacillus</taxon>
    </lineage>
</organism>
<keyword evidence="19" id="KW-0472">Membrane</keyword>
<evidence type="ECO:0000256" key="9">
    <source>
        <dbReference type="ARBA" id="ARBA00022490"/>
    </source>
</evidence>
<dbReference type="HAMAP" id="MF_00110">
    <property type="entry name" value="DHQ_synthase"/>
    <property type="match status" value="1"/>
</dbReference>
<dbReference type="PIRSF" id="PIRSF001455">
    <property type="entry name" value="DHQ_synth"/>
    <property type="match status" value="1"/>
</dbReference>
<dbReference type="GO" id="GO:0003856">
    <property type="term" value="F:3-dehydroquinate synthase activity"/>
    <property type="evidence" value="ECO:0007669"/>
    <property type="project" value="UniProtKB-UniRule"/>
</dbReference>
<keyword evidence="10 18" id="KW-0028">Amino-acid biosynthesis</keyword>
<comment type="function">
    <text evidence="18">Catalyzes the conversion of 3-deoxy-D-arabino-heptulosonate 7-phosphate (DAHP) to dehydroquinate (DHQ).</text>
</comment>
<dbReference type="Gene3D" id="1.20.1090.10">
    <property type="entry name" value="Dehydroquinate synthase-like - alpha domain"/>
    <property type="match status" value="1"/>
</dbReference>
<evidence type="ECO:0000256" key="1">
    <source>
        <dbReference type="ARBA" id="ARBA00001393"/>
    </source>
</evidence>
<comment type="cofactor">
    <cofactor evidence="2 18">
        <name>NAD(+)</name>
        <dbReference type="ChEBI" id="CHEBI:57540"/>
    </cofactor>
</comment>
<comment type="cofactor">
    <cofactor evidence="18">
        <name>Co(2+)</name>
        <dbReference type="ChEBI" id="CHEBI:48828"/>
    </cofactor>
    <cofactor evidence="18">
        <name>Zn(2+)</name>
        <dbReference type="ChEBI" id="CHEBI:29105"/>
    </cofactor>
    <text evidence="18">Binds 1 divalent metal cation per subunit. Can use either Co(2+) or Zn(2+).</text>
</comment>
<feature type="domain" description="3-dehydroquinate synthase N-terminal" evidence="20">
    <location>
        <begin position="64"/>
        <end position="175"/>
    </location>
</feature>
<comment type="subcellular location">
    <subcellularLocation>
        <location evidence="4 18">Cytoplasm</location>
    </subcellularLocation>
</comment>
<dbReference type="RefSeq" id="WP_368651956.1">
    <property type="nucleotide sequence ID" value="NZ_CP162599.1"/>
</dbReference>
<evidence type="ECO:0000256" key="17">
    <source>
        <dbReference type="ARBA" id="ARBA00023285"/>
    </source>
</evidence>
<feature type="binding site" evidence="18">
    <location>
        <position position="180"/>
    </location>
    <ligand>
        <name>Zn(2+)</name>
        <dbReference type="ChEBI" id="CHEBI:29105"/>
    </ligand>
</feature>
<dbReference type="NCBIfam" id="TIGR01357">
    <property type="entry name" value="aroB"/>
    <property type="match status" value="1"/>
</dbReference>
<dbReference type="InterPro" id="IPR030960">
    <property type="entry name" value="DHQS/DOIS_N"/>
</dbReference>
<protein>
    <recommendedName>
        <fullName evidence="8 18">3-dehydroquinate synthase</fullName>
        <shortName evidence="18">DHQS</shortName>
        <ecNumber evidence="7 18">4.2.3.4</ecNumber>
    </recommendedName>
</protein>
<dbReference type="CDD" id="cd08195">
    <property type="entry name" value="DHQS"/>
    <property type="match status" value="1"/>
</dbReference>
<keyword evidence="16 18" id="KW-0456">Lyase</keyword>
<feature type="domain" description="3-dehydroquinate synthase C-terminal" evidence="21">
    <location>
        <begin position="177"/>
        <end position="317"/>
    </location>
</feature>
<evidence type="ECO:0000256" key="8">
    <source>
        <dbReference type="ARBA" id="ARBA00017684"/>
    </source>
</evidence>
<dbReference type="FunFam" id="3.40.50.1970:FF:000007">
    <property type="entry name" value="Pentafunctional AROM polypeptide"/>
    <property type="match status" value="1"/>
</dbReference>
<gene>
    <name evidence="18 22" type="primary">aroB</name>
    <name evidence="22" type="ORF">AB4Y30_09260</name>
</gene>
<feature type="binding site" evidence="18">
    <location>
        <position position="138"/>
    </location>
    <ligand>
        <name>NAD(+)</name>
        <dbReference type="ChEBI" id="CHEBI:57540"/>
    </ligand>
</feature>
<keyword evidence="19" id="KW-1133">Transmembrane helix</keyword>
<comment type="catalytic activity">
    <reaction evidence="1 18">
        <text>7-phospho-2-dehydro-3-deoxy-D-arabino-heptonate = 3-dehydroquinate + phosphate</text>
        <dbReference type="Rhea" id="RHEA:21968"/>
        <dbReference type="ChEBI" id="CHEBI:32364"/>
        <dbReference type="ChEBI" id="CHEBI:43474"/>
        <dbReference type="ChEBI" id="CHEBI:58394"/>
        <dbReference type="EC" id="4.2.3.4"/>
    </reaction>
</comment>
<comment type="pathway">
    <text evidence="5 18">Metabolic intermediate biosynthesis; chorismate biosynthesis; chorismate from D-erythrose 4-phosphate and phosphoenolpyruvate: step 2/7.</text>
</comment>
<feature type="binding site" evidence="18">
    <location>
        <position position="147"/>
    </location>
    <ligand>
        <name>NAD(+)</name>
        <dbReference type="ChEBI" id="CHEBI:57540"/>
    </ligand>
</feature>
<dbReference type="Pfam" id="PF24621">
    <property type="entry name" value="DHQS_C"/>
    <property type="match status" value="1"/>
</dbReference>
<feature type="transmembrane region" description="Helical" evidence="19">
    <location>
        <begin position="95"/>
        <end position="116"/>
    </location>
</feature>
<evidence type="ECO:0000256" key="18">
    <source>
        <dbReference type="HAMAP-Rule" id="MF_00110"/>
    </source>
</evidence>
<keyword evidence="15 18" id="KW-0057">Aromatic amino acid biosynthesis</keyword>
<dbReference type="EC" id="4.2.3.4" evidence="7 18"/>
<evidence type="ECO:0000256" key="15">
    <source>
        <dbReference type="ARBA" id="ARBA00023141"/>
    </source>
</evidence>
<proteinExistence type="inferred from homology"/>
<feature type="binding site" evidence="18">
    <location>
        <position position="258"/>
    </location>
    <ligand>
        <name>Zn(2+)</name>
        <dbReference type="ChEBI" id="CHEBI:29105"/>
    </ligand>
</feature>
<evidence type="ECO:0000256" key="3">
    <source>
        <dbReference type="ARBA" id="ARBA00001947"/>
    </source>
</evidence>
<dbReference type="GO" id="GO:0046872">
    <property type="term" value="F:metal ion binding"/>
    <property type="evidence" value="ECO:0007669"/>
    <property type="project" value="UniProtKB-KW"/>
</dbReference>
<dbReference type="GO" id="GO:0005737">
    <property type="term" value="C:cytoplasm"/>
    <property type="evidence" value="ECO:0007669"/>
    <property type="project" value="UniProtKB-SubCell"/>
</dbReference>
<keyword evidence="17 18" id="KW-0170">Cobalt</keyword>
<evidence type="ECO:0000256" key="10">
    <source>
        <dbReference type="ARBA" id="ARBA00022605"/>
    </source>
</evidence>
<reference evidence="22" key="1">
    <citation type="submission" date="2024-07" db="EMBL/GenBank/DDBJ databases">
        <title>Halotolerant mesophilic bacterium Ornithinibacillus sp. 4-3, sp. nov., isolated from soil.</title>
        <authorList>
            <person name="Sidarenka A.V."/>
            <person name="Guliayeva D.E."/>
            <person name="Leanovich S.I."/>
            <person name="Hileuskaya K.S."/>
            <person name="Akhremchuk A.E."/>
            <person name="Sikolenko M.A."/>
            <person name="Valentovich L.N."/>
        </authorList>
    </citation>
    <scope>NUCLEOTIDE SEQUENCE</scope>
    <source>
        <strain evidence="22">4-3</strain>
    </source>
</reference>
<comment type="caution">
    <text evidence="18">Lacks conserved residue(s) required for the propagation of feature annotation.</text>
</comment>
<comment type="cofactor">
    <cofactor evidence="3">
        <name>Zn(2+)</name>
        <dbReference type="ChEBI" id="CHEBI:29105"/>
    </cofactor>
</comment>
<keyword evidence="19" id="KW-0812">Transmembrane</keyword>
<dbReference type="Gene3D" id="3.40.50.1970">
    <property type="match status" value="1"/>
</dbReference>
<dbReference type="AlphaFoldDB" id="A0AB39HN39"/>
<feature type="binding site" evidence="18">
    <location>
        <begin position="102"/>
        <end position="106"/>
    </location>
    <ligand>
        <name>NAD(+)</name>
        <dbReference type="ChEBI" id="CHEBI:57540"/>
    </ligand>
</feature>
<evidence type="ECO:0000259" key="20">
    <source>
        <dbReference type="Pfam" id="PF01761"/>
    </source>
</evidence>
<feature type="binding site" evidence="18">
    <location>
        <begin position="68"/>
        <end position="73"/>
    </location>
    <ligand>
        <name>NAD(+)</name>
        <dbReference type="ChEBI" id="CHEBI:57540"/>
    </ligand>
</feature>
<evidence type="ECO:0000313" key="22">
    <source>
        <dbReference type="EMBL" id="XDK31228.1"/>
    </source>
</evidence>
<evidence type="ECO:0000256" key="13">
    <source>
        <dbReference type="ARBA" id="ARBA00022833"/>
    </source>
</evidence>
<sequence length="357" mass="39901">MDNIIVQSSSHSYQIIVAENIRFQIKKYVTKDYSSIMVVTDDQVAKLYLDDILSNFSDDQVYSVIIPSGEQSKSFETYYKLQTEALKHKLDRKSLIIALGGGVVGDLAGFVAATFLRGIDYIQVPTTILAHDSSVGGKVAINHELGKNLIGSFYPPVAVIYDVETLNSLSPSEIRSGYAELVKEALISNAYFFEEILATNLADLSNQVLIDHLKKGIRVKAEIVESDEKEAGIRKFLNLGHTLAHALEAELGYGVITHGEAVAIGTLFAMSVSEETFDVTLPYEEFKQWLIENEYPLQLPSLDIEKLIHIMKLDKKVVNHKIQMVLMKAIGQLVVVEIDDEKLHCFLKKFISELMDK</sequence>
<dbReference type="GO" id="GO:0009073">
    <property type="term" value="P:aromatic amino acid family biosynthetic process"/>
    <property type="evidence" value="ECO:0007669"/>
    <property type="project" value="UniProtKB-KW"/>
</dbReference>